<proteinExistence type="predicted"/>
<comment type="caution">
    <text evidence="1">The sequence shown here is derived from an EMBL/GenBank/DDBJ whole genome shotgun (WGS) entry which is preliminary data.</text>
</comment>
<evidence type="ECO:0000313" key="2">
    <source>
        <dbReference type="Proteomes" id="UP000298337"/>
    </source>
</evidence>
<keyword evidence="2" id="KW-1185">Reference proteome</keyword>
<sequence>MHPPDLLTEHTDTLPFQDHFLRVQHLRHPAPEANERPTLVFLHDSLGSIQLWRWPWGATPSCTTDAATVSQRRLGQCRAPWPT</sequence>
<organism evidence="1 2">
    <name type="scientific">Hymenobacter fodinae</name>
    <dbReference type="NCBI Taxonomy" id="2510796"/>
    <lineage>
        <taxon>Bacteria</taxon>
        <taxon>Pseudomonadati</taxon>
        <taxon>Bacteroidota</taxon>
        <taxon>Cytophagia</taxon>
        <taxon>Cytophagales</taxon>
        <taxon>Hymenobacteraceae</taxon>
        <taxon>Hymenobacter</taxon>
    </lineage>
</organism>
<gene>
    <name evidence="1" type="ORF">EU556_02960</name>
</gene>
<name>A0A4Z0PB00_9BACT</name>
<dbReference type="Proteomes" id="UP000298337">
    <property type="component" value="Unassembled WGS sequence"/>
</dbReference>
<accession>A0A4Z0PB00</accession>
<dbReference type="AlphaFoldDB" id="A0A4Z0PB00"/>
<dbReference type="OrthoDB" id="9779853at2"/>
<dbReference type="EMBL" id="SRLA01000001">
    <property type="protein sequence ID" value="TGE09805.1"/>
    <property type="molecule type" value="Genomic_DNA"/>
</dbReference>
<dbReference type="RefSeq" id="WP_135430874.1">
    <property type="nucleotide sequence ID" value="NZ_SRLA01000001.1"/>
</dbReference>
<protein>
    <recommendedName>
        <fullName evidence="3">Alpha/beta hydrolase family protein</fullName>
    </recommendedName>
</protein>
<reference evidence="1 2" key="1">
    <citation type="submission" date="2019-04" db="EMBL/GenBank/DDBJ databases">
        <authorList>
            <person name="Feng G."/>
            <person name="Zhang J."/>
            <person name="Zhu H."/>
        </authorList>
    </citation>
    <scope>NUCLEOTIDE SEQUENCE [LARGE SCALE GENOMIC DNA]</scope>
    <source>
        <strain evidence="1 2">92R-1</strain>
    </source>
</reference>
<evidence type="ECO:0000313" key="1">
    <source>
        <dbReference type="EMBL" id="TGE09805.1"/>
    </source>
</evidence>
<evidence type="ECO:0008006" key="3">
    <source>
        <dbReference type="Google" id="ProtNLM"/>
    </source>
</evidence>